<keyword evidence="3" id="KW-0633">Potassium transport</keyword>
<dbReference type="Gene3D" id="3.30.710.10">
    <property type="entry name" value="Potassium Channel Kv1.1, Chain A"/>
    <property type="match status" value="1"/>
</dbReference>
<dbReference type="Gene3D" id="1.20.120.350">
    <property type="entry name" value="Voltage-gated potassium channels. Chain C"/>
    <property type="match status" value="1"/>
</dbReference>
<keyword evidence="9" id="KW-0406">Ion transport</keyword>
<protein>
    <submittedName>
        <fullName evidence="13">KCNB1</fullName>
    </submittedName>
</protein>
<evidence type="ECO:0000256" key="5">
    <source>
        <dbReference type="ARBA" id="ARBA00022826"/>
    </source>
</evidence>
<dbReference type="InterPro" id="IPR005821">
    <property type="entry name" value="Ion_trans_dom"/>
</dbReference>
<dbReference type="SUPFAM" id="SSF81324">
    <property type="entry name" value="Voltage-gated potassium channels"/>
    <property type="match status" value="1"/>
</dbReference>
<dbReference type="InterPro" id="IPR003971">
    <property type="entry name" value="K_chnl_volt-dep_Kv5/Kv9"/>
</dbReference>
<proteinExistence type="predicted"/>
<dbReference type="Gene3D" id="1.10.287.70">
    <property type="match status" value="1"/>
</dbReference>
<evidence type="ECO:0000256" key="1">
    <source>
        <dbReference type="ARBA" id="ARBA00004141"/>
    </source>
</evidence>
<dbReference type="GO" id="GO:0005251">
    <property type="term" value="F:delayed rectifier potassium channel activity"/>
    <property type="evidence" value="ECO:0007669"/>
    <property type="project" value="TreeGrafter"/>
</dbReference>
<dbReference type="FunFam" id="3.30.710.10:FF:000010">
    <property type="entry name" value="Potassium voltage-gated channel subfamily B member"/>
    <property type="match status" value="1"/>
</dbReference>
<name>A0A7R8CVV7_LEPSM</name>
<keyword evidence="11" id="KW-0407">Ion channel</keyword>
<dbReference type="PANTHER" id="PTHR11537">
    <property type="entry name" value="VOLTAGE-GATED POTASSIUM CHANNEL"/>
    <property type="match status" value="1"/>
</dbReference>
<gene>
    <name evidence="13" type="ORF">LSAA_9727</name>
</gene>
<keyword evidence="4" id="KW-0812">Transmembrane</keyword>
<evidence type="ECO:0000256" key="4">
    <source>
        <dbReference type="ARBA" id="ARBA00022692"/>
    </source>
</evidence>
<dbReference type="InterPro" id="IPR003968">
    <property type="entry name" value="K_chnl_volt-dep_Kv"/>
</dbReference>
<evidence type="ECO:0000256" key="9">
    <source>
        <dbReference type="ARBA" id="ARBA00023065"/>
    </source>
</evidence>
<evidence type="ECO:0000256" key="10">
    <source>
        <dbReference type="ARBA" id="ARBA00023136"/>
    </source>
</evidence>
<evidence type="ECO:0000256" key="2">
    <source>
        <dbReference type="ARBA" id="ARBA00022448"/>
    </source>
</evidence>
<dbReference type="PRINTS" id="PR01491">
    <property type="entry name" value="KVCHANNEL"/>
</dbReference>
<accession>A0A7R8CVV7</accession>
<dbReference type="Pfam" id="PF00520">
    <property type="entry name" value="Ion_trans"/>
    <property type="match status" value="2"/>
</dbReference>
<dbReference type="InterPro" id="IPR000210">
    <property type="entry name" value="BTB/POZ_dom"/>
</dbReference>
<dbReference type="Pfam" id="PF02214">
    <property type="entry name" value="BTB_2"/>
    <property type="match status" value="1"/>
</dbReference>
<sequence>MSLGHNRGGPPLASIESLLSYEAKSTPRSEDNVDMVIGAEFFDTQEGLRLAPPCFGNSNNSNHHYNNMESSGLMNLEEFKTLPVDSQTEDRVTLNVGGIRHEVMWKMLEGIPRSRLGRLALQATTHDLILDLCDAYNLVDNEYFFDRHPRSFNSVLNFYRTGRLHVVDEMCVMAFADDLNYWGIEEVYLEACCQNKFNTRKEHVLDEMKKEAMNIKKEVEEDFGDGKFAKYQRCLWDLIEKPHTSTAAKVISVISIAFVVVSTVGMTLNTIPSIQHRNPQNEPIDNPKLALIEAVCISWFTIEYLLRFAGSPQKWEFVKGAMNVIDVLAILPYYVSLFLMEPDNASSDTRITSATTTTTIAPASSGGGGEGGASFDDVRRIIQVFRIMRIMRIFKLARHSTGLQSIAFTLKNSYKELEKEEPETKFSSIPASFWWAIITMTTVGYGDISPETGLGKIIGTCCAISGVLVMALPIPIIVNNFAEFYNEQIKREKAIKRKEALEAARASEEEVRLAEVEGLVDLLQKEPGPFKSPPLSPSGWNDDPTS</sequence>
<keyword evidence="5" id="KW-0631">Potassium channel</keyword>
<dbReference type="GO" id="GO:0008076">
    <property type="term" value="C:voltage-gated potassium channel complex"/>
    <property type="evidence" value="ECO:0007669"/>
    <property type="project" value="InterPro"/>
</dbReference>
<dbReference type="AlphaFoldDB" id="A0A7R8CVV7"/>
<evidence type="ECO:0000256" key="8">
    <source>
        <dbReference type="ARBA" id="ARBA00022989"/>
    </source>
</evidence>
<keyword evidence="10" id="KW-0472">Membrane</keyword>
<dbReference type="EMBL" id="HG994584">
    <property type="protein sequence ID" value="CAF2946945.1"/>
    <property type="molecule type" value="Genomic_DNA"/>
</dbReference>
<dbReference type="InterPro" id="IPR028325">
    <property type="entry name" value="VG_K_chnl"/>
</dbReference>
<dbReference type="Proteomes" id="UP000675881">
    <property type="component" value="Chromosome 5"/>
</dbReference>
<dbReference type="FunFam" id="1.10.287.70:FF:000028">
    <property type="entry name" value="potassium voltage-gated channel subfamily D member 3"/>
    <property type="match status" value="1"/>
</dbReference>
<keyword evidence="2" id="KW-0813">Transport</keyword>
<dbReference type="InterPro" id="IPR027359">
    <property type="entry name" value="Volt_channel_dom_sf"/>
</dbReference>
<dbReference type="PANTHER" id="PTHR11537:SF254">
    <property type="entry name" value="POTASSIUM VOLTAGE-GATED CHANNEL PROTEIN SHAB"/>
    <property type="match status" value="1"/>
</dbReference>
<evidence type="ECO:0000256" key="6">
    <source>
        <dbReference type="ARBA" id="ARBA00022882"/>
    </source>
</evidence>
<evidence type="ECO:0000256" key="7">
    <source>
        <dbReference type="ARBA" id="ARBA00022958"/>
    </source>
</evidence>
<comment type="subcellular location">
    <subcellularLocation>
        <location evidence="1">Membrane</location>
        <topology evidence="1">Multi-pass membrane protein</topology>
    </subcellularLocation>
</comment>
<feature type="region of interest" description="Disordered" evidence="12">
    <location>
        <begin position="525"/>
        <end position="546"/>
    </location>
</feature>
<dbReference type="InterPro" id="IPR011333">
    <property type="entry name" value="SKP1/BTB/POZ_sf"/>
</dbReference>
<dbReference type="SMART" id="SM00225">
    <property type="entry name" value="BTB"/>
    <property type="match status" value="1"/>
</dbReference>
<keyword evidence="8" id="KW-1133">Transmembrane helix</keyword>
<keyword evidence="14" id="KW-1185">Reference proteome</keyword>
<evidence type="ECO:0000313" key="13">
    <source>
        <dbReference type="EMBL" id="CAF2946945.1"/>
    </source>
</evidence>
<evidence type="ECO:0000256" key="11">
    <source>
        <dbReference type="ARBA" id="ARBA00023303"/>
    </source>
</evidence>
<evidence type="ECO:0000256" key="12">
    <source>
        <dbReference type="SAM" id="MobiDB-lite"/>
    </source>
</evidence>
<evidence type="ECO:0000256" key="3">
    <source>
        <dbReference type="ARBA" id="ARBA00022538"/>
    </source>
</evidence>
<reference evidence="13" key="1">
    <citation type="submission" date="2021-02" db="EMBL/GenBank/DDBJ databases">
        <authorList>
            <person name="Bekaert M."/>
        </authorList>
    </citation>
    <scope>NUCLEOTIDE SEQUENCE</scope>
    <source>
        <strain evidence="13">IoA-00</strain>
    </source>
</reference>
<dbReference type="PRINTS" id="PR01494">
    <property type="entry name" value="KV9CHANNEL"/>
</dbReference>
<dbReference type="PRINTS" id="PR00169">
    <property type="entry name" value="KCHANNEL"/>
</dbReference>
<organism evidence="13 14">
    <name type="scientific">Lepeophtheirus salmonis</name>
    <name type="common">Salmon louse</name>
    <name type="synonym">Caligus salmonis</name>
    <dbReference type="NCBI Taxonomy" id="72036"/>
    <lineage>
        <taxon>Eukaryota</taxon>
        <taxon>Metazoa</taxon>
        <taxon>Ecdysozoa</taxon>
        <taxon>Arthropoda</taxon>
        <taxon>Crustacea</taxon>
        <taxon>Multicrustacea</taxon>
        <taxon>Hexanauplia</taxon>
        <taxon>Copepoda</taxon>
        <taxon>Siphonostomatoida</taxon>
        <taxon>Caligidae</taxon>
        <taxon>Lepeophtheirus</taxon>
    </lineage>
</organism>
<dbReference type="OrthoDB" id="296522at2759"/>
<dbReference type="SUPFAM" id="SSF54695">
    <property type="entry name" value="POZ domain"/>
    <property type="match status" value="1"/>
</dbReference>
<dbReference type="InterPro" id="IPR003131">
    <property type="entry name" value="T1-type_BTB"/>
</dbReference>
<keyword evidence="6" id="KW-0851">Voltage-gated channel</keyword>
<dbReference type="GO" id="GO:0051260">
    <property type="term" value="P:protein homooligomerization"/>
    <property type="evidence" value="ECO:0007669"/>
    <property type="project" value="InterPro"/>
</dbReference>
<keyword evidence="7" id="KW-0630">Potassium</keyword>
<evidence type="ECO:0000313" key="14">
    <source>
        <dbReference type="Proteomes" id="UP000675881"/>
    </source>
</evidence>
<dbReference type="GO" id="GO:0001508">
    <property type="term" value="P:action potential"/>
    <property type="evidence" value="ECO:0007669"/>
    <property type="project" value="TreeGrafter"/>
</dbReference>